<protein>
    <submittedName>
        <fullName evidence="1">Uncharacterized protein</fullName>
    </submittedName>
</protein>
<proteinExistence type="predicted"/>
<reference evidence="2" key="1">
    <citation type="journal article" date="2019" name="Int. J. Syst. Evol. Microbiol.">
        <title>The Global Catalogue of Microorganisms (GCM) 10K type strain sequencing project: providing services to taxonomists for standard genome sequencing and annotation.</title>
        <authorList>
            <consortium name="The Broad Institute Genomics Platform"/>
            <consortium name="The Broad Institute Genome Sequencing Center for Infectious Disease"/>
            <person name="Wu L."/>
            <person name="Ma J."/>
        </authorList>
    </citation>
    <scope>NUCLEOTIDE SEQUENCE [LARGE SCALE GENOMIC DNA]</scope>
    <source>
        <strain evidence="2">JCM 17250</strain>
    </source>
</reference>
<dbReference type="RefSeq" id="WP_344912444.1">
    <property type="nucleotide sequence ID" value="NZ_BAABDL010000096.1"/>
</dbReference>
<name>A0ABP7VRV0_9BACI</name>
<evidence type="ECO:0000313" key="1">
    <source>
        <dbReference type="EMBL" id="GAA4073177.1"/>
    </source>
</evidence>
<comment type="caution">
    <text evidence="1">The sequence shown here is derived from an EMBL/GenBank/DDBJ whole genome shotgun (WGS) entry which is preliminary data.</text>
</comment>
<evidence type="ECO:0000313" key="2">
    <source>
        <dbReference type="Proteomes" id="UP001501734"/>
    </source>
</evidence>
<organism evidence="1 2">
    <name type="scientific">Amphibacillus indicireducens</name>
    <dbReference type="NCBI Taxonomy" id="1076330"/>
    <lineage>
        <taxon>Bacteria</taxon>
        <taxon>Bacillati</taxon>
        <taxon>Bacillota</taxon>
        <taxon>Bacilli</taxon>
        <taxon>Bacillales</taxon>
        <taxon>Bacillaceae</taxon>
        <taxon>Amphibacillus</taxon>
    </lineage>
</organism>
<sequence>MNVNGRVWAELTGTTEGYPLIQRVYVANKRAYVLSYGGSIEEFDKLIDVFDAINYSVEFVH</sequence>
<accession>A0ABP7VRV0</accession>
<gene>
    <name evidence="1" type="ORF">GCM10022410_18230</name>
</gene>
<dbReference type="EMBL" id="BAABDL010000096">
    <property type="protein sequence ID" value="GAA4073177.1"/>
    <property type="molecule type" value="Genomic_DNA"/>
</dbReference>
<keyword evidence="2" id="KW-1185">Reference proteome</keyword>
<dbReference type="Proteomes" id="UP001501734">
    <property type="component" value="Unassembled WGS sequence"/>
</dbReference>